<protein>
    <recommendedName>
        <fullName evidence="3 8">Mediator of RNA polymerase II transcription subunit 7</fullName>
    </recommendedName>
</protein>
<gene>
    <name evidence="11" type="primary">TBLA0B08720</name>
    <name evidence="11" type="ORF">TBLA_0B08720</name>
</gene>
<comment type="subcellular location">
    <subcellularLocation>
        <location evidence="1 8">Nucleus</location>
    </subcellularLocation>
</comment>
<dbReference type="GO" id="GO:0051123">
    <property type="term" value="P:RNA polymerase II preinitiation complex assembly"/>
    <property type="evidence" value="ECO:0007669"/>
    <property type="project" value="EnsemblFungi"/>
</dbReference>
<feature type="coiled-coil region" evidence="9">
    <location>
        <begin position="202"/>
        <end position="229"/>
    </location>
</feature>
<dbReference type="InParanoid" id="I2GZY5"/>
<dbReference type="OMA" id="IHDSYSM"/>
<keyword evidence="5 8" id="KW-0010">Activator</keyword>
<feature type="compositionally biased region" description="Polar residues" evidence="10">
    <location>
        <begin position="1"/>
        <end position="11"/>
    </location>
</feature>
<feature type="region of interest" description="Disordered" evidence="10">
    <location>
        <begin position="1"/>
        <end position="65"/>
    </location>
</feature>
<dbReference type="InterPro" id="IPR009244">
    <property type="entry name" value="Mediatior_Med7"/>
</dbReference>
<evidence type="ECO:0000256" key="10">
    <source>
        <dbReference type="SAM" id="MobiDB-lite"/>
    </source>
</evidence>
<comment type="similarity">
    <text evidence="2 8">Belongs to the Mediator complex subunit 7 family.</text>
</comment>
<dbReference type="RefSeq" id="XP_004179206.1">
    <property type="nucleotide sequence ID" value="XM_004179158.1"/>
</dbReference>
<dbReference type="Gene3D" id="6.10.140.200">
    <property type="match status" value="1"/>
</dbReference>
<keyword evidence="6 8" id="KW-0804">Transcription</keyword>
<dbReference type="GO" id="GO:0016592">
    <property type="term" value="C:mediator complex"/>
    <property type="evidence" value="ECO:0007669"/>
    <property type="project" value="InterPro"/>
</dbReference>
<dbReference type="InterPro" id="IPR037212">
    <property type="entry name" value="Med7/Med21-like"/>
</dbReference>
<dbReference type="GO" id="GO:0060261">
    <property type="term" value="P:positive regulation of transcription initiation by RNA polymerase II"/>
    <property type="evidence" value="ECO:0007669"/>
    <property type="project" value="EnsemblFungi"/>
</dbReference>
<dbReference type="GO" id="GO:0070847">
    <property type="term" value="C:core mediator complex"/>
    <property type="evidence" value="ECO:0007669"/>
    <property type="project" value="EnsemblFungi"/>
</dbReference>
<evidence type="ECO:0000256" key="3">
    <source>
        <dbReference type="ARBA" id="ARBA00020631"/>
    </source>
</evidence>
<dbReference type="GO" id="GO:0032968">
    <property type="term" value="P:positive regulation of transcription elongation by RNA polymerase II"/>
    <property type="evidence" value="ECO:0007669"/>
    <property type="project" value="EnsemblFungi"/>
</dbReference>
<feature type="compositionally biased region" description="Basic and acidic residues" evidence="10">
    <location>
        <begin position="28"/>
        <end position="47"/>
    </location>
</feature>
<sequence length="233" mass="26921">MDTDTNDTSSLYPPPPPYYNFFTPENIKNLKEYKKQKKESSIKKNNDSDDNSNIQQTRTNNADDEVITSELDFLIPPPIPASKQYRGFGNIWQLNDELPDLESMGIRQLYSNENLDKNNHTTSSTTDGKTVYQNKIAELHKLLKSLLLNYLELVGILSINPTQFEAKLEHIKTILINIHHLLNQYRPHQSRESLIMLLEGQLEYKKKEIKNIEDVCDQVKAKLKSITEELSKS</sequence>
<evidence type="ECO:0000256" key="4">
    <source>
        <dbReference type="ARBA" id="ARBA00023015"/>
    </source>
</evidence>
<dbReference type="OrthoDB" id="10253553at2759"/>
<dbReference type="GO" id="GO:0000122">
    <property type="term" value="P:negative regulation of transcription by RNA polymerase II"/>
    <property type="evidence" value="ECO:0007669"/>
    <property type="project" value="EnsemblFungi"/>
</dbReference>
<evidence type="ECO:0000256" key="6">
    <source>
        <dbReference type="ARBA" id="ARBA00023163"/>
    </source>
</evidence>
<reference evidence="11 12" key="1">
    <citation type="journal article" date="2011" name="Proc. Natl. Acad. Sci. U.S.A.">
        <title>Evolutionary erosion of yeast sex chromosomes by mating-type switching accidents.</title>
        <authorList>
            <person name="Gordon J.L."/>
            <person name="Armisen D."/>
            <person name="Proux-Wera E."/>
            <person name="Oheigeartaigh S.S."/>
            <person name="Byrne K.P."/>
            <person name="Wolfe K.H."/>
        </authorList>
    </citation>
    <scope>NUCLEOTIDE SEQUENCE [LARGE SCALE GENOMIC DNA]</scope>
    <source>
        <strain evidence="12">ATCC 34711 / CBS 6284 / DSM 70876 / NBRC 10599 / NRRL Y-10934 / UCD 77-7</strain>
    </source>
</reference>
<evidence type="ECO:0000256" key="7">
    <source>
        <dbReference type="ARBA" id="ARBA00023242"/>
    </source>
</evidence>
<keyword evidence="4 8" id="KW-0805">Transcription regulation</keyword>
<evidence type="ECO:0000256" key="9">
    <source>
        <dbReference type="SAM" id="Coils"/>
    </source>
</evidence>
<dbReference type="FunCoup" id="I2GZY5">
    <property type="interactions" value="821"/>
</dbReference>
<dbReference type="EMBL" id="HE806317">
    <property type="protein sequence ID" value="CCH59687.1"/>
    <property type="molecule type" value="Genomic_DNA"/>
</dbReference>
<keyword evidence="12" id="KW-1185">Reference proteome</keyword>
<dbReference type="Gene3D" id="6.10.140.1520">
    <property type="match status" value="1"/>
</dbReference>
<dbReference type="AlphaFoldDB" id="I2GZY5"/>
<proteinExistence type="inferred from homology"/>
<dbReference type="SUPFAM" id="SSF140718">
    <property type="entry name" value="Mediator hinge subcomplex-like"/>
    <property type="match status" value="1"/>
</dbReference>
<evidence type="ECO:0000313" key="11">
    <source>
        <dbReference type="EMBL" id="CCH59687.1"/>
    </source>
</evidence>
<evidence type="ECO:0000256" key="8">
    <source>
        <dbReference type="RuleBase" id="RU364060"/>
    </source>
</evidence>
<evidence type="ECO:0000313" key="12">
    <source>
        <dbReference type="Proteomes" id="UP000002866"/>
    </source>
</evidence>
<keyword evidence="7 8" id="KW-0539">Nucleus</keyword>
<dbReference type="PANTHER" id="PTHR21428">
    <property type="entry name" value="MEDIATOR OF RNA POLYMERASE II TRANSCRIPTION SUBUNIT 7"/>
    <property type="match status" value="1"/>
</dbReference>
<dbReference type="STRING" id="1071380.I2GZY5"/>
<keyword evidence="9" id="KW-0175">Coiled coil</keyword>
<name>I2GZY5_HENB6</name>
<dbReference type="Pfam" id="PF05983">
    <property type="entry name" value="Med7"/>
    <property type="match status" value="1"/>
</dbReference>
<dbReference type="HOGENOM" id="CLU_065214_0_1_1"/>
<organism evidence="11 12">
    <name type="scientific">Henningerozyma blattae (strain ATCC 34711 / CBS 6284 / DSM 70876 / NBRC 10599 / NRRL Y-10934 / UCD 77-7)</name>
    <name type="common">Yeast</name>
    <name type="synonym">Tetrapisispora blattae</name>
    <dbReference type="NCBI Taxonomy" id="1071380"/>
    <lineage>
        <taxon>Eukaryota</taxon>
        <taxon>Fungi</taxon>
        <taxon>Dikarya</taxon>
        <taxon>Ascomycota</taxon>
        <taxon>Saccharomycotina</taxon>
        <taxon>Saccharomycetes</taxon>
        <taxon>Saccharomycetales</taxon>
        <taxon>Saccharomycetaceae</taxon>
        <taxon>Henningerozyma</taxon>
    </lineage>
</organism>
<dbReference type="GeneID" id="14493952"/>
<dbReference type="PANTHER" id="PTHR21428:SF11">
    <property type="entry name" value="MEDIATOR OF RNA POLYMERASE II TRANSCRIPTION SUBUNIT 7"/>
    <property type="match status" value="1"/>
</dbReference>
<comment type="subunit">
    <text evidence="8">Component of the Mediator complex.</text>
</comment>
<evidence type="ECO:0000256" key="5">
    <source>
        <dbReference type="ARBA" id="ARBA00023159"/>
    </source>
</evidence>
<dbReference type="InterPro" id="IPR044888">
    <property type="entry name" value="Mediatior_Med7_sf"/>
</dbReference>
<dbReference type="KEGG" id="tbl:TBLA_0B08720"/>
<dbReference type="GO" id="GO:0003713">
    <property type="term" value="F:transcription coactivator activity"/>
    <property type="evidence" value="ECO:0007669"/>
    <property type="project" value="EnsemblFungi"/>
</dbReference>
<accession>I2GZY5</accession>
<evidence type="ECO:0000256" key="1">
    <source>
        <dbReference type="ARBA" id="ARBA00004123"/>
    </source>
</evidence>
<dbReference type="Proteomes" id="UP000002866">
    <property type="component" value="Chromosome 2"/>
</dbReference>
<comment type="function">
    <text evidence="8">Component of the Mediator complex, a coactivator involved in the regulated transcription of nearly all RNA polymerase II-dependent genes. Mediator functions as a bridge to convey information from gene-specific regulatory proteins to the basal RNA polymerase II transcription machinery.</text>
</comment>
<dbReference type="eggNOG" id="KOG0570">
    <property type="taxonomic scope" value="Eukaryota"/>
</dbReference>
<evidence type="ECO:0000256" key="2">
    <source>
        <dbReference type="ARBA" id="ARBA00009994"/>
    </source>
</evidence>